<dbReference type="InterPro" id="IPR036291">
    <property type="entry name" value="NAD(P)-bd_dom_sf"/>
</dbReference>
<reference evidence="4" key="1">
    <citation type="journal article" date="2019" name="Int. J. Syst. Evol. Microbiol.">
        <title>The Global Catalogue of Microorganisms (GCM) 10K type strain sequencing project: providing services to taxonomists for standard genome sequencing and annotation.</title>
        <authorList>
            <consortium name="The Broad Institute Genomics Platform"/>
            <consortium name="The Broad Institute Genome Sequencing Center for Infectious Disease"/>
            <person name="Wu L."/>
            <person name="Ma J."/>
        </authorList>
    </citation>
    <scope>NUCLEOTIDE SEQUENCE [LARGE SCALE GENOMIC DNA]</scope>
    <source>
        <strain evidence="4">JCM 32206</strain>
    </source>
</reference>
<feature type="domain" description="Gfo/Idh/MocA-like oxidoreductase N-terminal" evidence="1">
    <location>
        <begin position="6"/>
        <end position="122"/>
    </location>
</feature>
<protein>
    <submittedName>
        <fullName evidence="3">Gfo/Idh/MocA family oxidoreductase</fullName>
    </submittedName>
</protein>
<feature type="domain" description="GFO/IDH/MocA-like oxidoreductase" evidence="2">
    <location>
        <begin position="133"/>
        <end position="257"/>
    </location>
</feature>
<dbReference type="InterPro" id="IPR055170">
    <property type="entry name" value="GFO_IDH_MocA-like_dom"/>
</dbReference>
<proteinExistence type="predicted"/>
<dbReference type="SUPFAM" id="SSF55347">
    <property type="entry name" value="Glyceraldehyde-3-phosphate dehydrogenase-like, C-terminal domain"/>
    <property type="match status" value="1"/>
</dbReference>
<dbReference type="InterPro" id="IPR052515">
    <property type="entry name" value="Gfo/Idh/MocA_Oxidoreductase"/>
</dbReference>
<gene>
    <name evidence="3" type="ORF">GCM10023094_19230</name>
</gene>
<comment type="caution">
    <text evidence="3">The sequence shown here is derived from an EMBL/GenBank/DDBJ whole genome shotgun (WGS) entry which is preliminary data.</text>
</comment>
<evidence type="ECO:0000313" key="4">
    <source>
        <dbReference type="Proteomes" id="UP001501183"/>
    </source>
</evidence>
<dbReference type="SUPFAM" id="SSF51735">
    <property type="entry name" value="NAD(P)-binding Rossmann-fold domains"/>
    <property type="match status" value="1"/>
</dbReference>
<keyword evidence="4" id="KW-1185">Reference proteome</keyword>
<dbReference type="Pfam" id="PF22725">
    <property type="entry name" value="GFO_IDH_MocA_C3"/>
    <property type="match status" value="1"/>
</dbReference>
<evidence type="ECO:0000313" key="3">
    <source>
        <dbReference type="EMBL" id="GAA4477296.1"/>
    </source>
</evidence>
<evidence type="ECO:0000259" key="1">
    <source>
        <dbReference type="Pfam" id="PF01408"/>
    </source>
</evidence>
<dbReference type="Pfam" id="PF01408">
    <property type="entry name" value="GFO_IDH_MocA"/>
    <property type="match status" value="1"/>
</dbReference>
<accession>A0ABP8P1H3</accession>
<dbReference type="RefSeq" id="WP_345344072.1">
    <property type="nucleotide sequence ID" value="NZ_BAABFB010000030.1"/>
</dbReference>
<dbReference type="EMBL" id="BAABFB010000030">
    <property type="protein sequence ID" value="GAA4477296.1"/>
    <property type="molecule type" value="Genomic_DNA"/>
</dbReference>
<dbReference type="PANTHER" id="PTHR43249:SF1">
    <property type="entry name" value="D-GLUCOSIDE 3-DEHYDROGENASE"/>
    <property type="match status" value="1"/>
</dbReference>
<dbReference type="Gene3D" id="3.30.360.10">
    <property type="entry name" value="Dihydrodipicolinate Reductase, domain 2"/>
    <property type="match status" value="1"/>
</dbReference>
<dbReference type="InterPro" id="IPR000683">
    <property type="entry name" value="Gfo/Idh/MocA-like_OxRdtase_N"/>
</dbReference>
<dbReference type="Gene3D" id="3.40.50.720">
    <property type="entry name" value="NAD(P)-binding Rossmann-like Domain"/>
    <property type="match status" value="1"/>
</dbReference>
<organism evidence="3 4">
    <name type="scientific">Rhodococcus olei</name>
    <dbReference type="NCBI Taxonomy" id="2161675"/>
    <lineage>
        <taxon>Bacteria</taxon>
        <taxon>Bacillati</taxon>
        <taxon>Actinomycetota</taxon>
        <taxon>Actinomycetes</taxon>
        <taxon>Mycobacteriales</taxon>
        <taxon>Nocardiaceae</taxon>
        <taxon>Rhodococcus</taxon>
    </lineage>
</organism>
<sequence>MGTGTLRVGIVGCGRIAGNHARALQRVPGVDVVGCCDPDLARSRNFAATHGIPQAFGSVDELLALGVDACTVCTPHPVHEEVVLAAAAAGIHVLCEKPIAVDVAAADRMIEAADRAGITFGVLFQRRFWPAARRIKTAIDDGTLGAPTLGEVSVILHRPSEYYSADAWRGRWDTDGGGVLMTQAVHQIDMLQWFVGDATSVSGFIRTHTHGDHIETEDSASAVVTFASGATATITATTGANHNLGNRVTVVGATGAIASVLEFPEGREGVNEIWTVPGEITLGTPYSPDVQANLDVADVNAGLTDFHTLQVQDFADAVLTGRAPAVTGRDARASLAIVAGIYESSRTGRVVDLRAAPTLVTTKETR</sequence>
<dbReference type="PANTHER" id="PTHR43249">
    <property type="entry name" value="UDP-N-ACETYL-2-AMINO-2-DEOXY-D-GLUCURONATE OXIDASE"/>
    <property type="match status" value="1"/>
</dbReference>
<evidence type="ECO:0000259" key="2">
    <source>
        <dbReference type="Pfam" id="PF22725"/>
    </source>
</evidence>
<name>A0ABP8P1H3_9NOCA</name>
<dbReference type="Proteomes" id="UP001501183">
    <property type="component" value="Unassembled WGS sequence"/>
</dbReference>